<dbReference type="InterPro" id="IPR038071">
    <property type="entry name" value="UROD/MetE-like_sf"/>
</dbReference>
<dbReference type="InterPro" id="IPR000257">
    <property type="entry name" value="Uroporphyrinogen_deCOase"/>
</dbReference>
<evidence type="ECO:0000259" key="16">
    <source>
        <dbReference type="PROSITE" id="PS00906"/>
    </source>
</evidence>
<dbReference type="NCBIfam" id="TIGR01464">
    <property type="entry name" value="hemE"/>
    <property type="match status" value="1"/>
</dbReference>
<dbReference type="InterPro" id="IPR006361">
    <property type="entry name" value="Uroporphyrinogen_deCO2ase_HemE"/>
</dbReference>
<evidence type="ECO:0000256" key="8">
    <source>
        <dbReference type="ARBA" id="ARBA00022793"/>
    </source>
</evidence>
<evidence type="ECO:0000256" key="10">
    <source>
        <dbReference type="ARBA" id="ARBA00023244"/>
    </source>
</evidence>
<comment type="pathway">
    <text evidence="2 14">Porphyrin-containing compound metabolism; protoporphyrin-IX biosynthesis; coproporphyrinogen-III from 5-aminolevulinate: step 4/4.</text>
</comment>
<dbReference type="PROSITE" id="PS00907">
    <property type="entry name" value="UROD_2"/>
    <property type="match status" value="1"/>
</dbReference>
<dbReference type="EC" id="4.1.1.37" evidence="5 14"/>
<comment type="subunit">
    <text evidence="4">Homodimer.</text>
</comment>
<dbReference type="PROSITE" id="PS00906">
    <property type="entry name" value="UROD_1"/>
    <property type="match status" value="1"/>
</dbReference>
<dbReference type="GO" id="GO:0006782">
    <property type="term" value="P:protoporphyrinogen IX biosynthetic process"/>
    <property type="evidence" value="ECO:0007669"/>
    <property type="project" value="UniProtKB-UniPathway"/>
</dbReference>
<evidence type="ECO:0000256" key="5">
    <source>
        <dbReference type="ARBA" id="ARBA00012288"/>
    </source>
</evidence>
<dbReference type="Proteomes" id="UP000728185">
    <property type="component" value="Unassembled WGS sequence"/>
</dbReference>
<dbReference type="AlphaFoldDB" id="A0A8E0RKD2"/>
<evidence type="ECO:0000256" key="1">
    <source>
        <dbReference type="ARBA" id="ARBA00004514"/>
    </source>
</evidence>
<keyword evidence="10 14" id="KW-0627">Porphyrin biosynthesis</keyword>
<gene>
    <name evidence="18" type="ORF">FBUS_07570</name>
</gene>
<evidence type="ECO:0000313" key="18">
    <source>
        <dbReference type="EMBL" id="KAA0185468.1"/>
    </source>
</evidence>
<dbReference type="GO" id="GO:0005829">
    <property type="term" value="C:cytosol"/>
    <property type="evidence" value="ECO:0007669"/>
    <property type="project" value="UniProtKB-SubCell"/>
</dbReference>
<dbReference type="OrthoDB" id="339900at2759"/>
<evidence type="ECO:0000256" key="2">
    <source>
        <dbReference type="ARBA" id="ARBA00004804"/>
    </source>
</evidence>
<evidence type="ECO:0000313" key="19">
    <source>
        <dbReference type="Proteomes" id="UP000728185"/>
    </source>
</evidence>
<comment type="subcellular location">
    <subcellularLocation>
        <location evidence="1">Cytoplasm</location>
        <location evidence="1">Cytosol</location>
    </subcellularLocation>
</comment>
<dbReference type="CDD" id="cd00717">
    <property type="entry name" value="URO-D"/>
    <property type="match status" value="1"/>
</dbReference>
<reference evidence="18" key="1">
    <citation type="submission" date="2019-05" db="EMBL/GenBank/DDBJ databases">
        <title>Annotation for the trematode Fasciolopsis buski.</title>
        <authorList>
            <person name="Choi Y.-J."/>
        </authorList>
    </citation>
    <scope>NUCLEOTIDE SEQUENCE</scope>
    <source>
        <strain evidence="18">HT</strain>
        <tissue evidence="18">Whole worm</tissue>
    </source>
</reference>
<evidence type="ECO:0000256" key="15">
    <source>
        <dbReference type="RuleBase" id="RU004169"/>
    </source>
</evidence>
<accession>A0A8E0RKD2</accession>
<feature type="domain" description="Uroporphyrinogen decarboxylase (URO-D)" evidence="16">
    <location>
        <begin position="27"/>
        <end position="36"/>
    </location>
</feature>
<evidence type="ECO:0000256" key="9">
    <source>
        <dbReference type="ARBA" id="ARBA00023239"/>
    </source>
</evidence>
<comment type="catalytic activity">
    <reaction evidence="12">
        <text>uroporphyrinogen I + 4 H(+) = coproporphyrinogen I + 4 CO2</text>
        <dbReference type="Rhea" id="RHEA:31239"/>
        <dbReference type="ChEBI" id="CHEBI:15378"/>
        <dbReference type="ChEBI" id="CHEBI:16526"/>
        <dbReference type="ChEBI" id="CHEBI:62626"/>
        <dbReference type="ChEBI" id="CHEBI:62631"/>
    </reaction>
    <physiologicalReaction direction="left-to-right" evidence="12">
        <dbReference type="Rhea" id="RHEA:31240"/>
    </physiologicalReaction>
</comment>
<dbReference type="Pfam" id="PF01208">
    <property type="entry name" value="URO-D"/>
    <property type="match status" value="1"/>
</dbReference>
<comment type="similarity">
    <text evidence="3 15">Belongs to the uroporphyrinogen decarboxylase family.</text>
</comment>
<keyword evidence="9 14" id="KW-0456">Lyase</keyword>
<dbReference type="FunFam" id="3.20.20.210:FF:000008">
    <property type="entry name" value="Uroporphyrinogen decarboxylase"/>
    <property type="match status" value="1"/>
</dbReference>
<feature type="domain" description="Uroporphyrinogen decarboxylase (URO-D)" evidence="17">
    <location>
        <begin position="147"/>
        <end position="163"/>
    </location>
</feature>
<sequence>MSTSEFPPLVNDCILRAARGQAVTRRPVWIMRQAGRYLPEFRALREKHDFFQICRTPELACEVTLQPIRRFDLDAAIIFSDILVIPQALGLEVKMLPGIGPKITNPLENETDLDQLNWTVDVRKELFYVYEAVTLTRCELQGKVPLIGFCGAPWTLMSYMIEGSGSPTQSKAKRWLYTGPNASHRLLKLLKDTCVSHLVYQAVAGAQLLQVFESHAGALTPALFNTFALPYLIAIVDEVRSKLIHEHKWDPDSLPPMIVFAKDGHFALPSLIDSGYDVVSLDWTVCPAKARAMARDKVTLQGNLDPCALYAPPDELRSLVTSMLQQFNCSRYIVNLGHGIYPDVDPDKVRLFVDLVHKHPPS</sequence>
<dbReference type="Gene3D" id="3.20.20.210">
    <property type="match status" value="1"/>
</dbReference>
<comment type="caution">
    <text evidence="18">The sequence shown here is derived from an EMBL/GenBank/DDBJ whole genome shotgun (WGS) entry which is preliminary data.</text>
</comment>
<evidence type="ECO:0000259" key="17">
    <source>
        <dbReference type="PROSITE" id="PS00907"/>
    </source>
</evidence>
<evidence type="ECO:0000256" key="11">
    <source>
        <dbReference type="ARBA" id="ARBA00045708"/>
    </source>
</evidence>
<dbReference type="PANTHER" id="PTHR21091">
    <property type="entry name" value="METHYLTETRAHYDROFOLATE:HOMOCYSTEINE METHYLTRANSFERASE RELATED"/>
    <property type="match status" value="1"/>
</dbReference>
<evidence type="ECO:0000256" key="3">
    <source>
        <dbReference type="ARBA" id="ARBA00009935"/>
    </source>
</evidence>
<evidence type="ECO:0000256" key="14">
    <source>
        <dbReference type="RuleBase" id="RU000554"/>
    </source>
</evidence>
<dbReference type="SUPFAM" id="SSF51726">
    <property type="entry name" value="UROD/MetE-like"/>
    <property type="match status" value="1"/>
</dbReference>
<organism evidence="18 19">
    <name type="scientific">Fasciolopsis buskii</name>
    <dbReference type="NCBI Taxonomy" id="27845"/>
    <lineage>
        <taxon>Eukaryota</taxon>
        <taxon>Metazoa</taxon>
        <taxon>Spiralia</taxon>
        <taxon>Lophotrochozoa</taxon>
        <taxon>Platyhelminthes</taxon>
        <taxon>Trematoda</taxon>
        <taxon>Digenea</taxon>
        <taxon>Plagiorchiida</taxon>
        <taxon>Echinostomata</taxon>
        <taxon>Echinostomatoidea</taxon>
        <taxon>Fasciolidae</taxon>
        <taxon>Fasciolopsis</taxon>
    </lineage>
</organism>
<dbReference type="HAMAP" id="MF_00218">
    <property type="entry name" value="URO_D"/>
    <property type="match status" value="1"/>
</dbReference>
<evidence type="ECO:0000256" key="4">
    <source>
        <dbReference type="ARBA" id="ARBA00011738"/>
    </source>
</evidence>
<dbReference type="GO" id="GO:0004853">
    <property type="term" value="F:uroporphyrinogen decarboxylase activity"/>
    <property type="evidence" value="ECO:0007669"/>
    <property type="project" value="UniProtKB-EC"/>
</dbReference>
<keyword evidence="8 14" id="KW-0210">Decarboxylase</keyword>
<evidence type="ECO:0000256" key="12">
    <source>
        <dbReference type="ARBA" id="ARBA00047341"/>
    </source>
</evidence>
<keyword evidence="19" id="KW-1185">Reference proteome</keyword>
<evidence type="ECO:0000256" key="6">
    <source>
        <dbReference type="ARBA" id="ARBA00014308"/>
    </source>
</evidence>
<dbReference type="EMBL" id="LUCM01010433">
    <property type="protein sequence ID" value="KAA0185468.1"/>
    <property type="molecule type" value="Genomic_DNA"/>
</dbReference>
<comment type="function">
    <text evidence="11">Catalyzes the sequential decarboxylation of the four acetate side chains of uroporphyrinogen to form coproporphyrinogen and participates in the fifth step in the heme biosynthetic pathway. Isomer I or isomer III of uroporphyrinogen may serve as substrate, but only coproporphyrinogen III can ultimately be converted to heme. In vitro also decarboxylates pentacarboxylate porphyrinogen I.</text>
</comment>
<proteinExistence type="inferred from homology"/>
<evidence type="ECO:0000256" key="7">
    <source>
        <dbReference type="ARBA" id="ARBA00022490"/>
    </source>
</evidence>
<dbReference type="UniPathway" id="UPA00251">
    <property type="reaction ID" value="UER00321"/>
</dbReference>
<name>A0A8E0RKD2_9TREM</name>
<keyword evidence="7" id="KW-0963">Cytoplasm</keyword>
<evidence type="ECO:0000256" key="13">
    <source>
        <dbReference type="ARBA" id="ARBA00048411"/>
    </source>
</evidence>
<protein>
    <recommendedName>
        <fullName evidence="6 14">Uroporphyrinogen decarboxylase</fullName>
        <ecNumber evidence="5 14">4.1.1.37</ecNumber>
    </recommendedName>
</protein>
<comment type="catalytic activity">
    <reaction evidence="13">
        <text>uroporphyrinogen III + 4 H(+) = coproporphyrinogen III + 4 CO2</text>
        <dbReference type="Rhea" id="RHEA:19865"/>
        <dbReference type="ChEBI" id="CHEBI:15378"/>
        <dbReference type="ChEBI" id="CHEBI:16526"/>
        <dbReference type="ChEBI" id="CHEBI:57308"/>
        <dbReference type="ChEBI" id="CHEBI:57309"/>
        <dbReference type="EC" id="4.1.1.37"/>
    </reaction>
    <physiologicalReaction direction="left-to-right" evidence="13">
        <dbReference type="Rhea" id="RHEA:19866"/>
    </physiologicalReaction>
</comment>
<dbReference type="PANTHER" id="PTHR21091:SF169">
    <property type="entry name" value="UROPORPHYRINOGEN DECARBOXYLASE"/>
    <property type="match status" value="1"/>
</dbReference>